<dbReference type="HOGENOM" id="CLU_1806473_0_0_1"/>
<gene>
    <name evidence="1" type="ORF">K443DRAFT_127551</name>
</gene>
<name>A0A0C9YNU0_9AGAR</name>
<reference evidence="2" key="2">
    <citation type="submission" date="2015-01" db="EMBL/GenBank/DDBJ databases">
        <title>Evolutionary Origins and Diversification of the Mycorrhizal Mutualists.</title>
        <authorList>
            <consortium name="DOE Joint Genome Institute"/>
            <consortium name="Mycorrhizal Genomics Consortium"/>
            <person name="Kohler A."/>
            <person name="Kuo A."/>
            <person name="Nagy L.G."/>
            <person name="Floudas D."/>
            <person name="Copeland A."/>
            <person name="Barry K.W."/>
            <person name="Cichocki N."/>
            <person name="Veneault-Fourrey C."/>
            <person name="LaButti K."/>
            <person name="Lindquist E.A."/>
            <person name="Lipzen A."/>
            <person name="Lundell T."/>
            <person name="Morin E."/>
            <person name="Murat C."/>
            <person name="Riley R."/>
            <person name="Ohm R."/>
            <person name="Sun H."/>
            <person name="Tunlid A."/>
            <person name="Henrissat B."/>
            <person name="Grigoriev I.V."/>
            <person name="Hibbett D.S."/>
            <person name="Martin F."/>
        </authorList>
    </citation>
    <scope>NUCLEOTIDE SEQUENCE [LARGE SCALE GENOMIC DNA]</scope>
    <source>
        <strain evidence="2">LaAM-08-1</strain>
    </source>
</reference>
<dbReference type="OrthoDB" id="3059469at2759"/>
<accession>A0A0C9YNU0</accession>
<dbReference type="Proteomes" id="UP000054477">
    <property type="component" value="Unassembled WGS sequence"/>
</dbReference>
<protein>
    <submittedName>
        <fullName evidence="1">Uncharacterized protein</fullName>
    </submittedName>
</protein>
<proteinExistence type="predicted"/>
<dbReference type="EMBL" id="KN838538">
    <property type="protein sequence ID" value="KIK09683.1"/>
    <property type="molecule type" value="Genomic_DNA"/>
</dbReference>
<reference evidence="1 2" key="1">
    <citation type="submission" date="2014-04" db="EMBL/GenBank/DDBJ databases">
        <authorList>
            <consortium name="DOE Joint Genome Institute"/>
            <person name="Kuo A."/>
            <person name="Kohler A."/>
            <person name="Nagy L.G."/>
            <person name="Floudas D."/>
            <person name="Copeland A."/>
            <person name="Barry K.W."/>
            <person name="Cichocki N."/>
            <person name="Veneault-Fourrey C."/>
            <person name="LaButti K."/>
            <person name="Lindquist E.A."/>
            <person name="Lipzen A."/>
            <person name="Lundell T."/>
            <person name="Morin E."/>
            <person name="Murat C."/>
            <person name="Sun H."/>
            <person name="Tunlid A."/>
            <person name="Henrissat B."/>
            <person name="Grigoriev I.V."/>
            <person name="Hibbett D.S."/>
            <person name="Martin F."/>
            <person name="Nordberg H.P."/>
            <person name="Cantor M.N."/>
            <person name="Hua S.X."/>
        </authorList>
    </citation>
    <scope>NUCLEOTIDE SEQUENCE [LARGE SCALE GENOMIC DNA]</scope>
    <source>
        <strain evidence="1 2">LaAM-08-1</strain>
    </source>
</reference>
<evidence type="ECO:0000313" key="1">
    <source>
        <dbReference type="EMBL" id="KIK09683.1"/>
    </source>
</evidence>
<sequence>MSGPSPDVYMHRRGYNDSDNEHPLFLYMDEMSLQEVDIMFGCIRSNSDKDKSLYPSKDILDDGCFFWTSEWDAHMEDMFVDLTKEILQGTAKFRTPGMWNGYFRCRNRMSRGTHDCLNYIMPTFLMPLHSRILEGFHIDWHKS</sequence>
<dbReference type="AlphaFoldDB" id="A0A0C9YNU0"/>
<evidence type="ECO:0000313" key="2">
    <source>
        <dbReference type="Proteomes" id="UP000054477"/>
    </source>
</evidence>
<keyword evidence="2" id="KW-1185">Reference proteome</keyword>
<organism evidence="1 2">
    <name type="scientific">Laccaria amethystina LaAM-08-1</name>
    <dbReference type="NCBI Taxonomy" id="1095629"/>
    <lineage>
        <taxon>Eukaryota</taxon>
        <taxon>Fungi</taxon>
        <taxon>Dikarya</taxon>
        <taxon>Basidiomycota</taxon>
        <taxon>Agaricomycotina</taxon>
        <taxon>Agaricomycetes</taxon>
        <taxon>Agaricomycetidae</taxon>
        <taxon>Agaricales</taxon>
        <taxon>Agaricineae</taxon>
        <taxon>Hydnangiaceae</taxon>
        <taxon>Laccaria</taxon>
    </lineage>
</organism>